<dbReference type="InterPro" id="IPR001849">
    <property type="entry name" value="PH_domain"/>
</dbReference>
<evidence type="ECO:0000256" key="2">
    <source>
        <dbReference type="SAM" id="MobiDB-lite"/>
    </source>
</evidence>
<dbReference type="Gene3D" id="2.30.29.30">
    <property type="entry name" value="Pleckstrin-homology domain (PH domain)/Phosphotyrosine-binding domain (PTB)"/>
    <property type="match status" value="1"/>
</dbReference>
<dbReference type="Gene3D" id="1.10.472.80">
    <property type="entry name" value="Ypt/Rab-GAP domain of gyp1p, domain 3"/>
    <property type="match status" value="1"/>
</dbReference>
<evidence type="ECO:0000313" key="5">
    <source>
        <dbReference type="Proteomes" id="UP000694888"/>
    </source>
</evidence>
<dbReference type="PANTHER" id="PTHR47219">
    <property type="entry name" value="RAB GTPASE-ACTIVATING PROTEIN 1-LIKE"/>
    <property type="match status" value="1"/>
</dbReference>
<dbReference type="PANTHER" id="PTHR47219:SF20">
    <property type="entry name" value="TBC1 DOMAIN FAMILY MEMBER 2B"/>
    <property type="match status" value="1"/>
</dbReference>
<dbReference type="SUPFAM" id="SSF47923">
    <property type="entry name" value="Ypt/Rab-GAP domain of gyp1p"/>
    <property type="match status" value="2"/>
</dbReference>
<feature type="compositionally biased region" description="Polar residues" evidence="2">
    <location>
        <begin position="376"/>
        <end position="392"/>
    </location>
</feature>
<feature type="compositionally biased region" description="Acidic residues" evidence="2">
    <location>
        <begin position="1073"/>
        <end position="1083"/>
    </location>
</feature>
<reference evidence="6" key="1">
    <citation type="submission" date="2025-08" db="UniProtKB">
        <authorList>
            <consortium name="RefSeq"/>
        </authorList>
    </citation>
    <scope>IDENTIFICATION</scope>
</reference>
<feature type="region of interest" description="Disordered" evidence="2">
    <location>
        <begin position="260"/>
        <end position="394"/>
    </location>
</feature>
<feature type="compositionally biased region" description="Polar residues" evidence="2">
    <location>
        <begin position="334"/>
        <end position="358"/>
    </location>
</feature>
<feature type="domain" description="Rab-GAP TBC" evidence="4">
    <location>
        <begin position="772"/>
        <end position="967"/>
    </location>
</feature>
<dbReference type="SMART" id="SM00164">
    <property type="entry name" value="TBC"/>
    <property type="match status" value="1"/>
</dbReference>
<feature type="compositionally biased region" description="Polar residues" evidence="2">
    <location>
        <begin position="260"/>
        <end position="273"/>
    </location>
</feature>
<feature type="compositionally biased region" description="Low complexity" evidence="2">
    <location>
        <begin position="359"/>
        <end position="375"/>
    </location>
</feature>
<feature type="coiled-coil region" evidence="1">
    <location>
        <begin position="513"/>
        <end position="640"/>
    </location>
</feature>
<feature type="compositionally biased region" description="Acidic residues" evidence="2">
    <location>
        <begin position="10"/>
        <end position="19"/>
    </location>
</feature>
<feature type="region of interest" description="Disordered" evidence="2">
    <location>
        <begin position="1056"/>
        <end position="1083"/>
    </location>
</feature>
<dbReference type="InterPro" id="IPR011993">
    <property type="entry name" value="PH-like_dom_sf"/>
</dbReference>
<evidence type="ECO:0000313" key="6">
    <source>
        <dbReference type="RefSeq" id="XP_005095784.3"/>
    </source>
</evidence>
<sequence length="1083" mass="122642">MSYQEGGVADAEESNEEEKPEMVETPDSSLSLEEISKKDVEDAEDTTSIEMLSGAGSDDSPFESPCRPKPGQTSQPEDVKLSGWLKLAGLGFRKAVKQVWFVYGDDTGKLYYYRQPQDLLPLGEIDLRTSSLTYDTSNRDKPGLFQIRSSGKVFSVDASDRGHMLYWLDALQKKRRAFSNRQSLFAQDVFMGKKKPVDASGLIGRGSSDADQRKGRTGEQEEAAGSEDKLTPKEEEKQTYWSLLNLRTEIRNAVANIRSQTSGVGAHKPQSNRASDDWSIVDEVTPPTSLLLNTPPKPSGSSGTQWHVNFEDTDASGASAAADSGENKQEQSKRPSFNGNQSNPVDFSSKTDISEAQVSGSQSKNNNSSRSNSISGANAVSPTSPNSGNNGKSKFMSALRSNFKKLNATIKPTGAQSPNAVSDSPSQTCIRCKLLGDDLFNVKEDLKAAEEELQANREIVRLLQKELDVMRAEINTRKECEGKSEESVMETLRQKDKHIIELEHSRAMVLEEKSLMAQDLRLLQSEMKEVKDQIFMFQQTVAVKDEMIVSLTNQNQELKNNNSQGLSETGDGNQAINFLTDPVSLAAERNEMERMKDTCNAYEKQNVFLTTEISELIALRQDDETRMKLLKMNVAQLEAQYYQTRSKYLYLLNDKQIPVRGGDENKSQEVVTQLLQEALETETEDSNRQTFISSQGKEYDRFGFLKFGHDEDDVLLSRANILQRQSVEIGYMIRDVDEETTTRTKWEKYMLGFSASKQLVRSTELKTLIRLGVPHDCRERIWKGCISLCVNQSRIKLGDKYFKELEERAMNSRSSPAMKQIELDLLRTLPDNRFFEKMESPGIPKLRKVLLCYSVHNPLIGYCQGLNRIAAIALLFLTEEDAFWCLVSIIEHLMPADYYTNTLAAAQADQRVLKDLVQDKCPKLHAHLETHDVDLSLFTFNWFLTIFVDGILPELFVKVWDVFLYEGSKVLFRFALAFLKYVEDDILEQSSTLAINRYMRTLGENITDVRKIATIAFSELNPFPMRSISSKRHHHLQHVKFELEELEAIRKDFKSAHESEEFDHQEEEREGYISDDDLDDPRD</sequence>
<dbReference type="Proteomes" id="UP000694888">
    <property type="component" value="Unplaced"/>
</dbReference>
<keyword evidence="1" id="KW-0175">Coiled coil</keyword>
<feature type="compositionally biased region" description="Basic and acidic residues" evidence="2">
    <location>
        <begin position="226"/>
        <end position="236"/>
    </location>
</feature>
<evidence type="ECO:0000256" key="1">
    <source>
        <dbReference type="SAM" id="Coils"/>
    </source>
</evidence>
<dbReference type="GeneID" id="101864608"/>
<feature type="region of interest" description="Disordered" evidence="2">
    <location>
        <begin position="200"/>
        <end position="236"/>
    </location>
</feature>
<dbReference type="PROSITE" id="PS50086">
    <property type="entry name" value="TBC_RABGAP"/>
    <property type="match status" value="1"/>
</dbReference>
<evidence type="ECO:0000259" key="4">
    <source>
        <dbReference type="PROSITE" id="PS50086"/>
    </source>
</evidence>
<gene>
    <name evidence="6" type="primary">LOC101864608</name>
</gene>
<feature type="coiled-coil region" evidence="1">
    <location>
        <begin position="439"/>
        <end position="466"/>
    </location>
</feature>
<dbReference type="RefSeq" id="XP_005095784.3">
    <property type="nucleotide sequence ID" value="XM_005095727.3"/>
</dbReference>
<proteinExistence type="predicted"/>
<keyword evidence="5" id="KW-1185">Reference proteome</keyword>
<feature type="region of interest" description="Disordered" evidence="2">
    <location>
        <begin position="1"/>
        <end position="77"/>
    </location>
</feature>
<protein>
    <submittedName>
        <fullName evidence="6">TBC1 domain family member 2B</fullName>
    </submittedName>
</protein>
<dbReference type="PROSITE" id="PS50003">
    <property type="entry name" value="PH_DOMAIN"/>
    <property type="match status" value="1"/>
</dbReference>
<name>A0ABM0JKE9_APLCA</name>
<dbReference type="InterPro" id="IPR035969">
    <property type="entry name" value="Rab-GAP_TBC_sf"/>
</dbReference>
<feature type="compositionally biased region" description="Low complexity" evidence="2">
    <location>
        <begin position="285"/>
        <end position="294"/>
    </location>
</feature>
<dbReference type="InterPro" id="IPR000195">
    <property type="entry name" value="Rab-GAP-TBC_dom"/>
</dbReference>
<evidence type="ECO:0000259" key="3">
    <source>
        <dbReference type="PROSITE" id="PS50003"/>
    </source>
</evidence>
<dbReference type="Pfam" id="PF00566">
    <property type="entry name" value="RabGAP-TBC"/>
    <property type="match status" value="1"/>
</dbReference>
<dbReference type="Gene3D" id="1.10.8.270">
    <property type="entry name" value="putative rabgap domain of human tbc1 domain family member 14 like domains"/>
    <property type="match status" value="1"/>
</dbReference>
<feature type="compositionally biased region" description="Low complexity" evidence="2">
    <location>
        <begin position="315"/>
        <end position="324"/>
    </location>
</feature>
<dbReference type="SMART" id="SM00233">
    <property type="entry name" value="PH"/>
    <property type="match status" value="1"/>
</dbReference>
<dbReference type="Pfam" id="PF00169">
    <property type="entry name" value="PH"/>
    <property type="match status" value="1"/>
</dbReference>
<feature type="compositionally biased region" description="Basic and acidic residues" evidence="2">
    <location>
        <begin position="208"/>
        <end position="219"/>
    </location>
</feature>
<organism evidence="5 6">
    <name type="scientific">Aplysia californica</name>
    <name type="common">California sea hare</name>
    <dbReference type="NCBI Taxonomy" id="6500"/>
    <lineage>
        <taxon>Eukaryota</taxon>
        <taxon>Metazoa</taxon>
        <taxon>Spiralia</taxon>
        <taxon>Lophotrochozoa</taxon>
        <taxon>Mollusca</taxon>
        <taxon>Gastropoda</taxon>
        <taxon>Heterobranchia</taxon>
        <taxon>Euthyneura</taxon>
        <taxon>Tectipleura</taxon>
        <taxon>Aplysiida</taxon>
        <taxon>Aplysioidea</taxon>
        <taxon>Aplysiidae</taxon>
        <taxon>Aplysia</taxon>
    </lineage>
</organism>
<accession>A0ABM0JKE9</accession>
<dbReference type="InterPro" id="IPR050302">
    <property type="entry name" value="Rab_GAP_TBC_domain"/>
</dbReference>
<feature type="domain" description="PH" evidence="3">
    <location>
        <begin position="78"/>
        <end position="176"/>
    </location>
</feature>
<dbReference type="SUPFAM" id="SSF50729">
    <property type="entry name" value="PH domain-like"/>
    <property type="match status" value="1"/>
</dbReference>